<comment type="catalytic activity">
    <reaction evidence="7">
        <text>L-cysteinyl-[prolipoprotein] + a 1,2-diacyl-sn-glycero-3-phospho-(1'-sn-glycerol) = an S-1,2-diacyl-sn-glyceryl-L-cysteinyl-[prolipoprotein] + sn-glycerol 1-phosphate + H(+)</text>
        <dbReference type="Rhea" id="RHEA:56712"/>
        <dbReference type="Rhea" id="RHEA-COMP:14679"/>
        <dbReference type="Rhea" id="RHEA-COMP:14680"/>
        <dbReference type="ChEBI" id="CHEBI:15378"/>
        <dbReference type="ChEBI" id="CHEBI:29950"/>
        <dbReference type="ChEBI" id="CHEBI:57685"/>
        <dbReference type="ChEBI" id="CHEBI:64716"/>
        <dbReference type="ChEBI" id="CHEBI:140658"/>
        <dbReference type="EC" id="2.5.1.145"/>
    </reaction>
</comment>
<evidence type="ECO:0000256" key="7">
    <source>
        <dbReference type="HAMAP-Rule" id="MF_01147"/>
    </source>
</evidence>
<comment type="function">
    <text evidence="7">Catalyzes the transfer of the diacylglyceryl group from phosphatidylglycerol to the sulfhydryl group of the N-terminal cysteine of a prolipoprotein, the first step in the formation of mature lipoproteins.</text>
</comment>
<dbReference type="EC" id="2.5.1.145" evidence="7"/>
<comment type="similarity">
    <text evidence="1 7">Belongs to the Lgt family.</text>
</comment>
<gene>
    <name evidence="9" type="primary">lgt_4</name>
    <name evidence="7" type="synonym">lgt</name>
    <name evidence="8" type="ORF">BJL90_18930</name>
    <name evidence="9" type="ORF">CLFO_27490</name>
</gene>
<dbReference type="Pfam" id="PF01790">
    <property type="entry name" value="LGT"/>
    <property type="match status" value="1"/>
</dbReference>
<organism evidence="9 11">
    <name type="scientific">Clostridium formicaceticum</name>
    <dbReference type="NCBI Taxonomy" id="1497"/>
    <lineage>
        <taxon>Bacteria</taxon>
        <taxon>Bacillati</taxon>
        <taxon>Bacillota</taxon>
        <taxon>Clostridia</taxon>
        <taxon>Eubacteriales</taxon>
        <taxon>Clostridiaceae</taxon>
        <taxon>Clostridium</taxon>
    </lineage>
</organism>
<dbReference type="Proteomes" id="UP000177894">
    <property type="component" value="Chromosome"/>
</dbReference>
<keyword evidence="2 7" id="KW-1003">Cell membrane</keyword>
<feature type="transmembrane region" description="Helical" evidence="7">
    <location>
        <begin position="117"/>
        <end position="138"/>
    </location>
</feature>
<evidence type="ECO:0000256" key="5">
    <source>
        <dbReference type="ARBA" id="ARBA00022989"/>
    </source>
</evidence>
<dbReference type="RefSeq" id="WP_070971819.1">
    <property type="nucleotide sequence ID" value="NZ_CP017603.1"/>
</dbReference>
<dbReference type="Proteomes" id="UP000192478">
    <property type="component" value="Chromosome"/>
</dbReference>
<comment type="pathway">
    <text evidence="7">Protein modification; lipoprotein biosynthesis (diacylglyceryl transfer).</text>
</comment>
<keyword evidence="4 7" id="KW-0812">Transmembrane</keyword>
<keyword evidence="3 7" id="KW-0808">Transferase</keyword>
<feature type="transmembrane region" description="Helical" evidence="7">
    <location>
        <begin position="256"/>
        <end position="277"/>
    </location>
</feature>
<dbReference type="AlphaFoldDB" id="A0AAC9WGX5"/>
<feature type="binding site" evidence="7">
    <location>
        <position position="130"/>
    </location>
    <ligand>
        <name>a 1,2-diacyl-sn-glycero-3-phospho-(1'-sn-glycerol)</name>
        <dbReference type="ChEBI" id="CHEBI:64716"/>
    </ligand>
</feature>
<evidence type="ECO:0000256" key="4">
    <source>
        <dbReference type="ARBA" id="ARBA00022692"/>
    </source>
</evidence>
<dbReference type="PANTHER" id="PTHR30589:SF0">
    <property type="entry name" value="PHOSPHATIDYLGLYCEROL--PROLIPOPROTEIN DIACYLGLYCERYL TRANSFERASE"/>
    <property type="match status" value="1"/>
</dbReference>
<dbReference type="NCBIfam" id="TIGR00544">
    <property type="entry name" value="lgt"/>
    <property type="match status" value="1"/>
</dbReference>
<sequence length="280" mass="31458">MKTLFSIGPFHINLFGVMIAIGVLAGFVVLTMEAKRKKMNVDLLSSLACYSLVAGIIGARLNYVLAFNLSYYLSNPIEIFMIQQGGLSIQGGLIAGVLFGIWYAKKNHISIGQAADAIAPGIILGQAIGRIGCDVYGYAMSKPWFWGVNVAGQILHPAQIYEAVLNYFIFGILWYKRKNTKYDGQLFVFYLIGFSMNRFVVEIFRTNPIVFGPITIAHLYSIIMMIGAVLLSLWFKKKDSRRENTRINLRSEEKESWKSAVVIAIMTIISIFLYYYIQGI</sequence>
<name>A0AAC9WGX5_9CLOT</name>
<feature type="transmembrane region" description="Helical" evidence="7">
    <location>
        <begin position="210"/>
        <end position="235"/>
    </location>
</feature>
<dbReference type="EMBL" id="CP020559">
    <property type="protein sequence ID" value="ARE88348.1"/>
    <property type="molecule type" value="Genomic_DNA"/>
</dbReference>
<keyword evidence="9" id="KW-0328">Glycosyltransferase</keyword>
<protein>
    <recommendedName>
        <fullName evidence="7">Phosphatidylglycerol--prolipoprotein diacylglyceryl transferase</fullName>
        <ecNumber evidence="7">2.5.1.145</ecNumber>
    </recommendedName>
</protein>
<evidence type="ECO:0000313" key="11">
    <source>
        <dbReference type="Proteomes" id="UP000192478"/>
    </source>
</evidence>
<dbReference type="InterPro" id="IPR001640">
    <property type="entry name" value="Lgt"/>
</dbReference>
<evidence type="ECO:0000313" key="8">
    <source>
        <dbReference type="EMBL" id="AOY77749.1"/>
    </source>
</evidence>
<evidence type="ECO:0000256" key="2">
    <source>
        <dbReference type="ARBA" id="ARBA00022475"/>
    </source>
</evidence>
<keyword evidence="5 7" id="KW-1133">Transmembrane helix</keyword>
<evidence type="ECO:0000313" key="10">
    <source>
        <dbReference type="Proteomes" id="UP000177894"/>
    </source>
</evidence>
<feature type="transmembrane region" description="Helical" evidence="7">
    <location>
        <begin position="43"/>
        <end position="65"/>
    </location>
</feature>
<dbReference type="KEGG" id="cfm:BJL90_18930"/>
<keyword evidence="10" id="KW-1185">Reference proteome</keyword>
<keyword evidence="6 7" id="KW-0472">Membrane</keyword>
<evidence type="ECO:0000256" key="6">
    <source>
        <dbReference type="ARBA" id="ARBA00023136"/>
    </source>
</evidence>
<feature type="transmembrane region" description="Helical" evidence="7">
    <location>
        <begin position="187"/>
        <end position="204"/>
    </location>
</feature>
<dbReference type="GO" id="GO:0042158">
    <property type="term" value="P:lipoprotein biosynthetic process"/>
    <property type="evidence" value="ECO:0007669"/>
    <property type="project" value="UniProtKB-UniRule"/>
</dbReference>
<dbReference type="GO" id="GO:0008961">
    <property type="term" value="F:phosphatidylglycerol-prolipoprotein diacylglyceryl transferase activity"/>
    <property type="evidence" value="ECO:0007669"/>
    <property type="project" value="UniProtKB-UniRule"/>
</dbReference>
<dbReference type="HAMAP" id="MF_01147">
    <property type="entry name" value="Lgt"/>
    <property type="match status" value="1"/>
</dbReference>
<comment type="subcellular location">
    <subcellularLocation>
        <location evidence="7">Cell membrane</location>
        <topology evidence="7">Multi-pass membrane protein</topology>
    </subcellularLocation>
</comment>
<evidence type="ECO:0000256" key="1">
    <source>
        <dbReference type="ARBA" id="ARBA00007150"/>
    </source>
</evidence>
<feature type="transmembrane region" description="Helical" evidence="7">
    <location>
        <begin position="12"/>
        <end position="31"/>
    </location>
</feature>
<feature type="transmembrane region" description="Helical" evidence="7">
    <location>
        <begin position="85"/>
        <end position="105"/>
    </location>
</feature>
<evidence type="ECO:0000313" key="9">
    <source>
        <dbReference type="EMBL" id="ARE88348.1"/>
    </source>
</evidence>
<dbReference type="PANTHER" id="PTHR30589">
    <property type="entry name" value="PROLIPOPROTEIN DIACYLGLYCERYL TRANSFERASE"/>
    <property type="match status" value="1"/>
</dbReference>
<dbReference type="EMBL" id="CP017603">
    <property type="protein sequence ID" value="AOY77749.1"/>
    <property type="molecule type" value="Genomic_DNA"/>
</dbReference>
<accession>A0AAC9WGX5</accession>
<reference evidence="9 11" key="2">
    <citation type="submission" date="2017-03" db="EMBL/GenBank/DDBJ databases">
        <title>Complete sequence of Clostridium formicaceticum DSM 92.</title>
        <authorList>
            <person name="Poehlein A."/>
            <person name="Karl M."/>
            <person name="Bengelsdorf F.R."/>
            <person name="Duerre P."/>
            <person name="Daniel R."/>
        </authorList>
    </citation>
    <scope>NUCLEOTIDE SEQUENCE [LARGE SCALE GENOMIC DNA]</scope>
    <source>
        <strain evidence="9 11">DSM 92</strain>
    </source>
</reference>
<feature type="transmembrane region" description="Helical" evidence="7">
    <location>
        <begin position="158"/>
        <end position="175"/>
    </location>
</feature>
<proteinExistence type="inferred from homology"/>
<dbReference type="GO" id="GO:0005886">
    <property type="term" value="C:plasma membrane"/>
    <property type="evidence" value="ECO:0007669"/>
    <property type="project" value="UniProtKB-SubCell"/>
</dbReference>
<evidence type="ECO:0000256" key="3">
    <source>
        <dbReference type="ARBA" id="ARBA00022679"/>
    </source>
</evidence>
<reference evidence="8 10" key="1">
    <citation type="submission" date="2016-10" db="EMBL/GenBank/DDBJ databases">
        <title>Complete Genome Sequence of Acetogen Clostridium formicoaceticum ATCC 27076.</title>
        <authorList>
            <person name="Bao T."/>
            <person name="Cheng C."/>
            <person name="Zhao J."/>
            <person name="Yang S.-T."/>
            <person name="Wang J."/>
            <person name="Wang M."/>
        </authorList>
    </citation>
    <scope>NUCLEOTIDE SEQUENCE [LARGE SCALE GENOMIC DNA]</scope>
    <source>
        <strain evidence="8 10">ATCC 27076</strain>
    </source>
</reference>